<dbReference type="NCBIfam" id="TIGR01525">
    <property type="entry name" value="ATPase-IB_hvy"/>
    <property type="match status" value="1"/>
</dbReference>
<dbReference type="PROSITE" id="PS00154">
    <property type="entry name" value="ATPASE_E1_E2"/>
    <property type="match status" value="1"/>
</dbReference>
<feature type="transmembrane region" description="Helical" evidence="12">
    <location>
        <begin position="358"/>
        <end position="379"/>
    </location>
</feature>
<dbReference type="PROSITE" id="PS01047">
    <property type="entry name" value="HMA_1"/>
    <property type="match status" value="1"/>
</dbReference>
<accession>A0A7I9V9F2</accession>
<keyword evidence="3 12" id="KW-0812">Transmembrane</keyword>
<feature type="transmembrane region" description="Helical" evidence="12">
    <location>
        <begin position="102"/>
        <end position="122"/>
    </location>
</feature>
<feature type="domain" description="HMA" evidence="13">
    <location>
        <begin position="9"/>
        <end position="73"/>
    </location>
</feature>
<keyword evidence="7" id="KW-1278">Translocase</keyword>
<dbReference type="GO" id="GO:0055070">
    <property type="term" value="P:copper ion homeostasis"/>
    <property type="evidence" value="ECO:0007669"/>
    <property type="project" value="TreeGrafter"/>
</dbReference>
<organism evidence="14 15">
    <name type="scientific">Gordonia spumicola</name>
    <dbReference type="NCBI Taxonomy" id="589161"/>
    <lineage>
        <taxon>Bacteria</taxon>
        <taxon>Bacillati</taxon>
        <taxon>Actinomycetota</taxon>
        <taxon>Actinomycetes</taxon>
        <taxon>Mycobacteriales</taxon>
        <taxon>Gordoniaceae</taxon>
        <taxon>Gordonia</taxon>
    </lineage>
</organism>
<dbReference type="PRINTS" id="PR00119">
    <property type="entry name" value="CATATPASE"/>
</dbReference>
<dbReference type="InterPro" id="IPR059000">
    <property type="entry name" value="ATPase_P-type_domA"/>
</dbReference>
<dbReference type="NCBIfam" id="TIGR01494">
    <property type="entry name" value="ATPase_P-type"/>
    <property type="match status" value="2"/>
</dbReference>
<dbReference type="InterPro" id="IPR017969">
    <property type="entry name" value="Heavy-metal-associated_CS"/>
</dbReference>
<dbReference type="InterPro" id="IPR001757">
    <property type="entry name" value="P_typ_ATPase"/>
</dbReference>
<dbReference type="PROSITE" id="PS50846">
    <property type="entry name" value="HMA_2"/>
    <property type="match status" value="1"/>
</dbReference>
<dbReference type="PANTHER" id="PTHR43520">
    <property type="entry name" value="ATP7, ISOFORM B"/>
    <property type="match status" value="1"/>
</dbReference>
<reference evidence="15" key="1">
    <citation type="submission" date="2019-06" db="EMBL/GenBank/DDBJ databases">
        <title>Gordonia isolated from sludge of a wastewater treatment plant.</title>
        <authorList>
            <person name="Tamura T."/>
            <person name="Aoyama K."/>
            <person name="Kang Y."/>
            <person name="Saito S."/>
            <person name="Akiyama N."/>
            <person name="Yazawa K."/>
            <person name="Gonoi T."/>
            <person name="Mikami Y."/>
        </authorList>
    </citation>
    <scope>NUCLEOTIDE SEQUENCE [LARGE SCALE GENOMIC DNA]</scope>
    <source>
        <strain evidence="15">NBRC 107696</strain>
    </source>
</reference>
<comment type="similarity">
    <text evidence="2 12">Belongs to the cation transport ATPase (P-type) (TC 3.A.3) family. Type IB subfamily.</text>
</comment>
<keyword evidence="5 12" id="KW-0547">Nucleotide-binding</keyword>
<dbReference type="Pfam" id="PF00122">
    <property type="entry name" value="E1-E2_ATPase"/>
    <property type="match status" value="1"/>
</dbReference>
<evidence type="ECO:0000256" key="2">
    <source>
        <dbReference type="ARBA" id="ARBA00006024"/>
    </source>
</evidence>
<dbReference type="Gene3D" id="3.40.1110.10">
    <property type="entry name" value="Calcium-transporting ATPase, cytoplasmic domain N"/>
    <property type="match status" value="1"/>
</dbReference>
<feature type="transmembrane region" description="Helical" evidence="12">
    <location>
        <begin position="128"/>
        <end position="150"/>
    </location>
</feature>
<dbReference type="SUPFAM" id="SSF56784">
    <property type="entry name" value="HAD-like"/>
    <property type="match status" value="1"/>
</dbReference>
<dbReference type="InterPro" id="IPR008250">
    <property type="entry name" value="ATPase_P-typ_transduc_dom_A_sf"/>
</dbReference>
<dbReference type="SUPFAM" id="SSF81653">
    <property type="entry name" value="Calcium ATPase, transduction domain A"/>
    <property type="match status" value="1"/>
</dbReference>
<dbReference type="GO" id="GO:0005507">
    <property type="term" value="F:copper ion binding"/>
    <property type="evidence" value="ECO:0007669"/>
    <property type="project" value="TreeGrafter"/>
</dbReference>
<evidence type="ECO:0000256" key="7">
    <source>
        <dbReference type="ARBA" id="ARBA00022967"/>
    </source>
</evidence>
<sequence length="773" mass="79646">MNTQLTADREIDLELVGMTCASCANRIERKLNKLDGVTATVNYATEQAHVEHDESVSTGQLIDAVRAAGYDAMPVTPVVADTTADAAPSRAEVEVAALRQRLIVSALLTVPVIALAMVPAWQFTNWQWLSLTLAAPVVVWGALPFHRAAFAGLRHGTTTMDTLISVGTIAAFGWSVYALFWGDAGTPGMTHGFDLIASRGDGSSNIYLEAAAGVTTFLLAGRYFEKRSKLRAGDALRALAEVGAKDVTVVRDGHEVTVPIADLAVGERFVVRPGEKVATDGLVVAGASAVDQSMLTGESVPVEVAEGDRVVGGTVNAHGRLEVEASAVGSDTALAHMAKMVADAQAGKAQVQRLADRISAYFVPTVIAIAVGVLGFWLGVGGGPALAFTAAVSVLVIACPCALGLATPTALMVGTGRGAQLGILLKGPEVLESTRRVDTVALDKTGTVTTGEMAVTDVVAADGVDVDDLLARAAAVESGSEHPIGRAIVAHSALSGADVSLPFSGDGVTLPFLERADERRPERSRRVERFTNLAGAGVAGYIDGIRVSVTRPSDALGELDARLQSVVDEAAARGATPVVVCYLDAVAGVIVVADTVKPTSAAAIAELKRMGLRPVLLTGDNAGAARHVAAQVGIDDVIADVRPEGKVDAIAALQADGRVVAMVGDGVNDAAALASADLGLAMGTGTDVAIEAGDLTLVSGDLWAVVDAIALSRKTLATIKGNLFWAFAYNIAALPLAAAALLNPMMAGLAMALSSVFVVANSLRLRGFRSRRT</sequence>
<dbReference type="Gene3D" id="3.40.50.1000">
    <property type="entry name" value="HAD superfamily/HAD-like"/>
    <property type="match status" value="1"/>
</dbReference>
<dbReference type="InterPro" id="IPR036163">
    <property type="entry name" value="HMA_dom_sf"/>
</dbReference>
<evidence type="ECO:0000313" key="14">
    <source>
        <dbReference type="EMBL" id="GEE01713.1"/>
    </source>
</evidence>
<feature type="transmembrane region" description="Helical" evidence="12">
    <location>
        <begin position="723"/>
        <end position="742"/>
    </location>
</feature>
<dbReference type="Proteomes" id="UP000444960">
    <property type="component" value="Unassembled WGS sequence"/>
</dbReference>
<comment type="caution">
    <text evidence="14">The sequence shown here is derived from an EMBL/GenBank/DDBJ whole genome shotgun (WGS) entry which is preliminary data.</text>
</comment>
<dbReference type="InterPro" id="IPR036412">
    <property type="entry name" value="HAD-like_sf"/>
</dbReference>
<dbReference type="SFLD" id="SFLDG00002">
    <property type="entry name" value="C1.7:_P-type_atpase_like"/>
    <property type="match status" value="1"/>
</dbReference>
<dbReference type="PROSITE" id="PS01229">
    <property type="entry name" value="COF_2"/>
    <property type="match status" value="1"/>
</dbReference>
<comment type="catalytic activity">
    <reaction evidence="10">
        <text>ATP + H2O = ADP + phosphate + H(+)</text>
        <dbReference type="Rhea" id="RHEA:13065"/>
        <dbReference type="ChEBI" id="CHEBI:15377"/>
        <dbReference type="ChEBI" id="CHEBI:15378"/>
        <dbReference type="ChEBI" id="CHEBI:30616"/>
        <dbReference type="ChEBI" id="CHEBI:43474"/>
        <dbReference type="ChEBI" id="CHEBI:456216"/>
    </reaction>
</comment>
<dbReference type="AlphaFoldDB" id="A0A7I9V9F2"/>
<dbReference type="PANTHER" id="PTHR43520:SF8">
    <property type="entry name" value="P-TYPE CU(+) TRANSPORTER"/>
    <property type="match status" value="1"/>
</dbReference>
<dbReference type="CDD" id="cd00371">
    <property type="entry name" value="HMA"/>
    <property type="match status" value="1"/>
</dbReference>
<evidence type="ECO:0000256" key="3">
    <source>
        <dbReference type="ARBA" id="ARBA00022692"/>
    </source>
</evidence>
<dbReference type="FunFam" id="3.30.70.100:FF:000005">
    <property type="entry name" value="Copper-exporting P-type ATPase A"/>
    <property type="match status" value="1"/>
</dbReference>
<gene>
    <name evidence="14" type="ORF">nbrc107696_21590</name>
</gene>
<evidence type="ECO:0000256" key="11">
    <source>
        <dbReference type="ARBA" id="ARBA00074171"/>
    </source>
</evidence>
<dbReference type="RefSeq" id="WP_161895471.1">
    <property type="nucleotide sequence ID" value="NZ_BJOV01000003.1"/>
</dbReference>
<evidence type="ECO:0000256" key="6">
    <source>
        <dbReference type="ARBA" id="ARBA00022840"/>
    </source>
</evidence>
<name>A0A7I9V9F2_9ACTN</name>
<evidence type="ECO:0000256" key="9">
    <source>
        <dbReference type="ARBA" id="ARBA00023136"/>
    </source>
</evidence>
<keyword evidence="9 12" id="KW-0472">Membrane</keyword>
<keyword evidence="4 12" id="KW-0479">Metal-binding</keyword>
<dbReference type="SFLD" id="SFLDF00027">
    <property type="entry name" value="p-type_atpase"/>
    <property type="match status" value="1"/>
</dbReference>
<dbReference type="OrthoDB" id="7059309at2"/>
<evidence type="ECO:0000256" key="8">
    <source>
        <dbReference type="ARBA" id="ARBA00022989"/>
    </source>
</evidence>
<dbReference type="SUPFAM" id="SSF55008">
    <property type="entry name" value="HMA, heavy metal-associated domain"/>
    <property type="match status" value="1"/>
</dbReference>
<comment type="subcellular location">
    <subcellularLocation>
        <location evidence="1">Cell membrane</location>
        <topology evidence="1">Multi-pass membrane protein</topology>
    </subcellularLocation>
</comment>
<keyword evidence="15" id="KW-1185">Reference proteome</keyword>
<protein>
    <recommendedName>
        <fullName evidence="11">Cation-transporting P-type ATPase B</fullName>
    </recommendedName>
</protein>
<proteinExistence type="inferred from homology"/>
<dbReference type="Pfam" id="PF00403">
    <property type="entry name" value="HMA"/>
    <property type="match status" value="1"/>
</dbReference>
<dbReference type="SFLD" id="SFLDS00003">
    <property type="entry name" value="Haloacid_Dehalogenase"/>
    <property type="match status" value="1"/>
</dbReference>
<dbReference type="InterPro" id="IPR023299">
    <property type="entry name" value="ATPase_P-typ_cyto_dom_N"/>
</dbReference>
<dbReference type="GO" id="GO:0005886">
    <property type="term" value="C:plasma membrane"/>
    <property type="evidence" value="ECO:0007669"/>
    <property type="project" value="UniProtKB-SubCell"/>
</dbReference>
<keyword evidence="8 12" id="KW-1133">Transmembrane helix</keyword>
<dbReference type="InterPro" id="IPR027256">
    <property type="entry name" value="P-typ_ATPase_IB"/>
</dbReference>
<dbReference type="GO" id="GO:0005524">
    <property type="term" value="F:ATP binding"/>
    <property type="evidence" value="ECO:0007669"/>
    <property type="project" value="UniProtKB-UniRule"/>
</dbReference>
<evidence type="ECO:0000256" key="4">
    <source>
        <dbReference type="ARBA" id="ARBA00022723"/>
    </source>
</evidence>
<dbReference type="Pfam" id="PF00702">
    <property type="entry name" value="Hydrolase"/>
    <property type="match status" value="1"/>
</dbReference>
<feature type="transmembrane region" description="Helical" evidence="12">
    <location>
        <begin position="162"/>
        <end position="182"/>
    </location>
</feature>
<keyword evidence="6 12" id="KW-0067">ATP-binding</keyword>
<dbReference type="EMBL" id="BJOV01000003">
    <property type="protein sequence ID" value="GEE01713.1"/>
    <property type="molecule type" value="Genomic_DNA"/>
</dbReference>
<dbReference type="CDD" id="cd02094">
    <property type="entry name" value="P-type_ATPase_Cu-like"/>
    <property type="match status" value="1"/>
</dbReference>
<keyword evidence="12" id="KW-1003">Cell membrane</keyword>
<dbReference type="SUPFAM" id="SSF81665">
    <property type="entry name" value="Calcium ATPase, transmembrane domain M"/>
    <property type="match status" value="1"/>
</dbReference>
<dbReference type="GO" id="GO:0016887">
    <property type="term" value="F:ATP hydrolysis activity"/>
    <property type="evidence" value="ECO:0007669"/>
    <property type="project" value="InterPro"/>
</dbReference>
<dbReference type="InterPro" id="IPR018303">
    <property type="entry name" value="ATPase_P-typ_P_site"/>
</dbReference>
<dbReference type="InterPro" id="IPR006121">
    <property type="entry name" value="HMA_dom"/>
</dbReference>
<evidence type="ECO:0000256" key="12">
    <source>
        <dbReference type="RuleBase" id="RU362081"/>
    </source>
</evidence>
<dbReference type="Gene3D" id="3.30.70.100">
    <property type="match status" value="1"/>
</dbReference>
<feature type="transmembrane region" description="Helical" evidence="12">
    <location>
        <begin position="748"/>
        <end position="765"/>
    </location>
</feature>
<evidence type="ECO:0000259" key="13">
    <source>
        <dbReference type="PROSITE" id="PS50846"/>
    </source>
</evidence>
<dbReference type="InterPro" id="IPR023214">
    <property type="entry name" value="HAD_sf"/>
</dbReference>
<feature type="transmembrane region" description="Helical" evidence="12">
    <location>
        <begin position="385"/>
        <end position="407"/>
    </location>
</feature>
<evidence type="ECO:0000256" key="10">
    <source>
        <dbReference type="ARBA" id="ARBA00049360"/>
    </source>
</evidence>
<dbReference type="GO" id="GO:0043682">
    <property type="term" value="F:P-type divalent copper transporter activity"/>
    <property type="evidence" value="ECO:0007669"/>
    <property type="project" value="TreeGrafter"/>
</dbReference>
<dbReference type="InterPro" id="IPR023298">
    <property type="entry name" value="ATPase_P-typ_TM_dom_sf"/>
</dbReference>
<dbReference type="SUPFAM" id="SSF81660">
    <property type="entry name" value="Metal cation-transporting ATPase, ATP-binding domain N"/>
    <property type="match status" value="1"/>
</dbReference>
<evidence type="ECO:0000256" key="5">
    <source>
        <dbReference type="ARBA" id="ARBA00022741"/>
    </source>
</evidence>
<feature type="transmembrane region" description="Helical" evidence="12">
    <location>
        <begin position="202"/>
        <end position="221"/>
    </location>
</feature>
<evidence type="ECO:0000256" key="1">
    <source>
        <dbReference type="ARBA" id="ARBA00004651"/>
    </source>
</evidence>
<evidence type="ECO:0000313" key="15">
    <source>
        <dbReference type="Proteomes" id="UP000444960"/>
    </source>
</evidence>
<dbReference type="InterPro" id="IPR044492">
    <property type="entry name" value="P_typ_ATPase_HD_dom"/>
</dbReference>
<dbReference type="Gene3D" id="2.70.150.10">
    <property type="entry name" value="Calcium-transporting ATPase, cytoplasmic transduction domain A"/>
    <property type="match status" value="1"/>
</dbReference>
<dbReference type="FunFam" id="2.70.150.10:FF:000002">
    <property type="entry name" value="Copper-transporting ATPase 1, putative"/>
    <property type="match status" value="1"/>
</dbReference>